<feature type="binding site" description="covalent" evidence="9">
    <location>
        <position position="336"/>
    </location>
    <ligand>
        <name>heme c</name>
        <dbReference type="ChEBI" id="CHEBI:61717"/>
        <label>3</label>
    </ligand>
</feature>
<comment type="cofactor">
    <cofactor evidence="9">
        <name>heme c</name>
        <dbReference type="ChEBI" id="CHEBI:61717"/>
    </cofactor>
    <text evidence="9">Binds 3 heme c groups covalently per subunit.</text>
</comment>
<feature type="chain" id="PRO_5027066936" evidence="12">
    <location>
        <begin position="30"/>
        <end position="460"/>
    </location>
</feature>
<feature type="binding site" description="axial binding residue" evidence="10">
    <location>
        <position position="340"/>
    </location>
    <ligand>
        <name>heme c</name>
        <dbReference type="ChEBI" id="CHEBI:61717"/>
        <label>3</label>
    </ligand>
    <ligandPart>
        <name>Fe</name>
        <dbReference type="ChEBI" id="CHEBI:18248"/>
    </ligandPart>
</feature>
<feature type="domain" description="Cytochrome c" evidence="13">
    <location>
        <begin position="323"/>
        <end position="406"/>
    </location>
</feature>
<gene>
    <name evidence="14" type="ORF">C798_08985</name>
</gene>
<feature type="domain" description="Cytochrome c" evidence="13">
    <location>
        <begin position="180"/>
        <end position="289"/>
    </location>
</feature>
<dbReference type="SUPFAM" id="SSF46626">
    <property type="entry name" value="Cytochrome c"/>
    <property type="match status" value="3"/>
</dbReference>
<protein>
    <submittedName>
        <fullName evidence="14">Cytochrome C</fullName>
    </submittedName>
</protein>
<keyword evidence="7 10" id="KW-0408">Iron</keyword>
<dbReference type="PANTHER" id="PTHR35008">
    <property type="entry name" value="BLL4482 PROTEIN-RELATED"/>
    <property type="match status" value="1"/>
</dbReference>
<dbReference type="Proteomes" id="UP000501648">
    <property type="component" value="Chromosome"/>
</dbReference>
<proteinExistence type="predicted"/>
<evidence type="ECO:0000313" key="14">
    <source>
        <dbReference type="EMBL" id="QJQ00363.1"/>
    </source>
</evidence>
<evidence type="ECO:0000256" key="12">
    <source>
        <dbReference type="SAM" id="SignalP"/>
    </source>
</evidence>
<keyword evidence="3 9" id="KW-0349">Heme</keyword>
<dbReference type="PANTHER" id="PTHR35008:SF8">
    <property type="entry name" value="ALCOHOL DEHYDROGENASE CYTOCHROME C SUBUNIT"/>
    <property type="match status" value="1"/>
</dbReference>
<dbReference type="InterPro" id="IPR036909">
    <property type="entry name" value="Cyt_c-like_dom_sf"/>
</dbReference>
<dbReference type="AlphaFoldDB" id="A0A6M3ZQ11"/>
<keyword evidence="11" id="KW-1133">Transmembrane helix</keyword>
<reference evidence="14 15" key="1">
    <citation type="journal article" date="2012" name="J. Bacteriol.">
        <title>Genome sequence of the pathogenic Herbaspirillum seropedicae strain Os34, isolated from rice roots.</title>
        <authorList>
            <person name="Ye W."/>
            <person name="Ye S."/>
            <person name="Liu J."/>
            <person name="Chang S."/>
            <person name="Chen M."/>
            <person name="Zhu B."/>
            <person name="Guo L."/>
            <person name="An Q."/>
        </authorList>
    </citation>
    <scope>NUCLEOTIDE SEQUENCE [LARGE SCALE GENOMIC DNA]</scope>
    <source>
        <strain evidence="14 15">Os34</strain>
    </source>
</reference>
<dbReference type="PROSITE" id="PS51007">
    <property type="entry name" value="CYTC"/>
    <property type="match status" value="3"/>
</dbReference>
<feature type="signal peptide" evidence="12">
    <location>
        <begin position="1"/>
        <end position="29"/>
    </location>
</feature>
<evidence type="ECO:0000256" key="10">
    <source>
        <dbReference type="PIRSR" id="PIRSR000018-51"/>
    </source>
</evidence>
<dbReference type="PIRSF" id="PIRSF000018">
    <property type="entry name" value="Mb_ADH_cyt_c"/>
    <property type="match status" value="1"/>
</dbReference>
<feature type="binding site" description="axial binding residue" evidence="10">
    <location>
        <position position="199"/>
    </location>
    <ligand>
        <name>heme c</name>
        <dbReference type="ChEBI" id="CHEBI:61717"/>
        <label>2</label>
    </ligand>
    <ligandPart>
        <name>Fe</name>
        <dbReference type="ChEBI" id="CHEBI:18248"/>
    </ligandPart>
</feature>
<keyword evidence="2" id="KW-1003">Cell membrane</keyword>
<feature type="transmembrane region" description="Helical" evidence="11">
    <location>
        <begin position="430"/>
        <end position="452"/>
    </location>
</feature>
<name>A0A6M3ZQ11_9BURK</name>
<dbReference type="GO" id="GO:0009055">
    <property type="term" value="F:electron transfer activity"/>
    <property type="evidence" value="ECO:0007669"/>
    <property type="project" value="InterPro"/>
</dbReference>
<dbReference type="GO" id="GO:0020037">
    <property type="term" value="F:heme binding"/>
    <property type="evidence" value="ECO:0007669"/>
    <property type="project" value="InterPro"/>
</dbReference>
<evidence type="ECO:0000256" key="2">
    <source>
        <dbReference type="ARBA" id="ARBA00022475"/>
    </source>
</evidence>
<keyword evidence="6" id="KW-0677">Repeat</keyword>
<evidence type="ECO:0000313" key="15">
    <source>
        <dbReference type="Proteomes" id="UP000501648"/>
    </source>
</evidence>
<comment type="subcellular location">
    <subcellularLocation>
        <location evidence="1">Cell membrane</location>
    </subcellularLocation>
</comment>
<dbReference type="GO" id="GO:0005886">
    <property type="term" value="C:plasma membrane"/>
    <property type="evidence" value="ECO:0007669"/>
    <property type="project" value="UniProtKB-SubCell"/>
</dbReference>
<feature type="binding site" description="covalent" evidence="9">
    <location>
        <position position="339"/>
    </location>
    <ligand>
        <name>heme c</name>
        <dbReference type="ChEBI" id="CHEBI:61717"/>
        <label>3</label>
    </ligand>
</feature>
<feature type="binding site" description="covalent" evidence="9">
    <location>
        <position position="51"/>
    </location>
    <ligand>
        <name>heme c</name>
        <dbReference type="ChEBI" id="CHEBI:61717"/>
        <label>1</label>
    </ligand>
</feature>
<feature type="binding site" description="axial binding residue" evidence="10">
    <location>
        <position position="52"/>
    </location>
    <ligand>
        <name>heme c</name>
        <dbReference type="ChEBI" id="CHEBI:61717"/>
        <label>1</label>
    </ligand>
    <ligandPart>
        <name>Fe</name>
        <dbReference type="ChEBI" id="CHEBI:18248"/>
    </ligandPart>
</feature>
<evidence type="ECO:0000256" key="6">
    <source>
        <dbReference type="ARBA" id="ARBA00022737"/>
    </source>
</evidence>
<evidence type="ECO:0000256" key="4">
    <source>
        <dbReference type="ARBA" id="ARBA00022723"/>
    </source>
</evidence>
<evidence type="ECO:0000256" key="8">
    <source>
        <dbReference type="ARBA" id="ARBA00023136"/>
    </source>
</evidence>
<keyword evidence="5 12" id="KW-0732">Signal</keyword>
<keyword evidence="8 11" id="KW-0472">Membrane</keyword>
<evidence type="ECO:0000256" key="9">
    <source>
        <dbReference type="PIRSR" id="PIRSR000018-50"/>
    </source>
</evidence>
<evidence type="ECO:0000256" key="3">
    <source>
        <dbReference type="ARBA" id="ARBA00022617"/>
    </source>
</evidence>
<keyword evidence="11" id="KW-0812">Transmembrane</keyword>
<feature type="binding site" description="covalent" evidence="9">
    <location>
        <position position="195"/>
    </location>
    <ligand>
        <name>heme c</name>
        <dbReference type="ChEBI" id="CHEBI:61717"/>
        <label>2</label>
    </ligand>
</feature>
<dbReference type="GO" id="GO:0005506">
    <property type="term" value="F:iron ion binding"/>
    <property type="evidence" value="ECO:0007669"/>
    <property type="project" value="InterPro"/>
</dbReference>
<accession>A0A6M3ZQ11</accession>
<feature type="binding site" description="covalent" evidence="9">
    <location>
        <position position="48"/>
    </location>
    <ligand>
        <name>heme c</name>
        <dbReference type="ChEBI" id="CHEBI:61717"/>
        <label>1</label>
    </ligand>
</feature>
<feature type="domain" description="Cytochrome c" evidence="13">
    <location>
        <begin position="34"/>
        <end position="137"/>
    </location>
</feature>
<feature type="binding site" description="covalent" evidence="9">
    <location>
        <position position="198"/>
    </location>
    <ligand>
        <name>heme c</name>
        <dbReference type="ChEBI" id="CHEBI:61717"/>
        <label>2</label>
    </ligand>
</feature>
<evidence type="ECO:0000259" key="13">
    <source>
        <dbReference type="PROSITE" id="PS51007"/>
    </source>
</evidence>
<dbReference type="GO" id="GO:0016614">
    <property type="term" value="F:oxidoreductase activity, acting on CH-OH group of donors"/>
    <property type="evidence" value="ECO:0007669"/>
    <property type="project" value="InterPro"/>
</dbReference>
<dbReference type="InterPro" id="IPR051459">
    <property type="entry name" value="Cytochrome_c-type_DH"/>
</dbReference>
<evidence type="ECO:0000256" key="7">
    <source>
        <dbReference type="ARBA" id="ARBA00023004"/>
    </source>
</evidence>
<sequence length="460" mass="49047">MRKPWNSLLAACCLLGAVLLGGSPHQAQAADDAQLIQRGQYLAIAGDCAACHSEKGRAPFSGGHPISSPLGTIYSTNITPSKSAGIGSYTREQFAAALRQGVRADGSALYPAMPYTAYARLTDDDVTALYAYFMQGVQPVDQAPPRTALPFPFNIRLTMKAWNWLFLDRKPFEPDPTQSAQFNRGAYLVQGLAHCSTCHTPRNFLMAEQLDRRLQGASLGNWYAPDISPAALQAKPAWTREMLVDYLATGHAGNGATAGGPMLEAIEKSFSRMSREDLQAMATYLLPAPALSSPAPATATLARAPTATGLIPVQGDDTPQALAALSPGARIYLNNCASCHNTAGQGQNGLPSLQQHPLLRQPNADNVAMAILEGVLPEHGQGMIGFAHTLNDEEIAAVTNYLMQDIGGSQVAISGERVKVLRAGGEASPLLWLARAGLAVLVLVLLGAVFWWRRRARQPG</sequence>
<dbReference type="Pfam" id="PF00034">
    <property type="entry name" value="Cytochrom_C"/>
    <property type="match status" value="2"/>
</dbReference>
<organism evidence="14 15">
    <name type="scientific">Herbaspirillum rubrisubalbicans Os34</name>
    <dbReference type="NCBI Taxonomy" id="1235827"/>
    <lineage>
        <taxon>Bacteria</taxon>
        <taxon>Pseudomonadati</taxon>
        <taxon>Pseudomonadota</taxon>
        <taxon>Betaproteobacteria</taxon>
        <taxon>Burkholderiales</taxon>
        <taxon>Oxalobacteraceae</taxon>
        <taxon>Herbaspirillum</taxon>
    </lineage>
</organism>
<evidence type="ECO:0000256" key="1">
    <source>
        <dbReference type="ARBA" id="ARBA00004236"/>
    </source>
</evidence>
<keyword evidence="4 10" id="KW-0479">Metal-binding</keyword>
<evidence type="ECO:0000256" key="5">
    <source>
        <dbReference type="ARBA" id="ARBA00022729"/>
    </source>
</evidence>
<dbReference type="InterPro" id="IPR009056">
    <property type="entry name" value="Cyt_c-like_dom"/>
</dbReference>
<dbReference type="EMBL" id="CP008956">
    <property type="protein sequence ID" value="QJQ00363.1"/>
    <property type="molecule type" value="Genomic_DNA"/>
</dbReference>
<dbReference type="InterPro" id="IPR014353">
    <property type="entry name" value="Membr-bd_ADH_cyt_c"/>
</dbReference>
<evidence type="ECO:0000256" key="11">
    <source>
        <dbReference type="SAM" id="Phobius"/>
    </source>
</evidence>
<dbReference type="Gene3D" id="1.10.760.10">
    <property type="entry name" value="Cytochrome c-like domain"/>
    <property type="match status" value="3"/>
</dbReference>
<dbReference type="RefSeq" id="WP_017454254.1">
    <property type="nucleotide sequence ID" value="NZ_CP008956.1"/>
</dbReference>